<dbReference type="Gene3D" id="2.60.40.790">
    <property type="match status" value="1"/>
</dbReference>
<gene>
    <name evidence="4" type="ORF">EGYM00163_LOCUS19589</name>
</gene>
<organism evidence="4">
    <name type="scientific">Eutreptiella gymnastica</name>
    <dbReference type="NCBI Taxonomy" id="73025"/>
    <lineage>
        <taxon>Eukaryota</taxon>
        <taxon>Discoba</taxon>
        <taxon>Euglenozoa</taxon>
        <taxon>Euglenida</taxon>
        <taxon>Spirocuta</taxon>
        <taxon>Euglenophyceae</taxon>
        <taxon>Eutreptiales</taxon>
        <taxon>Eutreptiaceae</taxon>
        <taxon>Eutreptiella</taxon>
    </lineage>
</organism>
<dbReference type="EMBL" id="HBJA01055223">
    <property type="protein sequence ID" value="CAE0808458.1"/>
    <property type="molecule type" value="Transcribed_RNA"/>
</dbReference>
<evidence type="ECO:0000313" key="4">
    <source>
        <dbReference type="EMBL" id="CAE0808458.1"/>
    </source>
</evidence>
<dbReference type="InterPro" id="IPR041442">
    <property type="entry name" value="PIH1D1/2/3_CS-like"/>
</dbReference>
<dbReference type="Pfam" id="PF08190">
    <property type="entry name" value="PIH1"/>
    <property type="match status" value="1"/>
</dbReference>
<dbReference type="AlphaFoldDB" id="A0A7S4CW94"/>
<feature type="compositionally biased region" description="Basic and acidic residues" evidence="2">
    <location>
        <begin position="373"/>
        <end position="508"/>
    </location>
</feature>
<dbReference type="InterPro" id="IPR050734">
    <property type="entry name" value="PIH1/Kintoun_subfamily"/>
</dbReference>
<feature type="region of interest" description="Disordered" evidence="2">
    <location>
        <begin position="370"/>
        <end position="508"/>
    </location>
</feature>
<dbReference type="PANTHER" id="PTHR22997:SF7">
    <property type="entry name" value="PIH1 N-TERMINAL DOMAIN-CONTAINING PROTEIN"/>
    <property type="match status" value="1"/>
</dbReference>
<dbReference type="Pfam" id="PF18201">
    <property type="entry name" value="PIH1_CS"/>
    <property type="match status" value="1"/>
</dbReference>
<dbReference type="InterPro" id="IPR008978">
    <property type="entry name" value="HSP20-like_chaperone"/>
</dbReference>
<dbReference type="PROSITE" id="PS51203">
    <property type="entry name" value="CS"/>
    <property type="match status" value="1"/>
</dbReference>
<evidence type="ECO:0000259" key="3">
    <source>
        <dbReference type="PROSITE" id="PS51203"/>
    </source>
</evidence>
<reference evidence="4" key="1">
    <citation type="submission" date="2021-01" db="EMBL/GenBank/DDBJ databases">
        <authorList>
            <person name="Corre E."/>
            <person name="Pelletier E."/>
            <person name="Niang G."/>
            <person name="Scheremetjew M."/>
            <person name="Finn R."/>
            <person name="Kale V."/>
            <person name="Holt S."/>
            <person name="Cochrane G."/>
            <person name="Meng A."/>
            <person name="Brown T."/>
            <person name="Cohen L."/>
        </authorList>
    </citation>
    <scope>NUCLEOTIDE SEQUENCE</scope>
    <source>
        <strain evidence="4">CCMP1594</strain>
    </source>
</reference>
<feature type="domain" description="CS" evidence="3">
    <location>
        <begin position="282"/>
        <end position="378"/>
    </location>
</feature>
<dbReference type="GO" id="GO:0005737">
    <property type="term" value="C:cytoplasm"/>
    <property type="evidence" value="ECO:0007669"/>
    <property type="project" value="TreeGrafter"/>
</dbReference>
<evidence type="ECO:0000256" key="1">
    <source>
        <dbReference type="ARBA" id="ARBA00008511"/>
    </source>
</evidence>
<feature type="region of interest" description="Disordered" evidence="2">
    <location>
        <begin position="180"/>
        <end position="275"/>
    </location>
</feature>
<protein>
    <recommendedName>
        <fullName evidence="3">CS domain-containing protein</fullName>
    </recommendedName>
</protein>
<feature type="compositionally biased region" description="Polar residues" evidence="2">
    <location>
        <begin position="209"/>
        <end position="218"/>
    </location>
</feature>
<dbReference type="InterPro" id="IPR007052">
    <property type="entry name" value="CS_dom"/>
</dbReference>
<dbReference type="CDD" id="cd00298">
    <property type="entry name" value="ACD_sHsps_p23-like"/>
    <property type="match status" value="1"/>
</dbReference>
<sequence length="529" mass="61523">MPDDSPPTKEELERIAKCMEKQEFRELLNEYLTAMQDPETKKEEEEYLKQLEREAEEGNYTMQILIPEPAFCVKCRNAAREKVYINICSSDKVEVFREDYTGNSRGAMWHVPLSVGKPRPEMDKHGKEIETYDAVFNPKTVQLANDSNKFMCFLVEICVEHINEGYEKSLVPEFKRIGKVQSKGKPAAQSIRVKTDDPNASPVSIPGLQPNSNLSTVNMMPSRTPKPKPKSSASPMHPPIPEEKSKPKPKPKPTSKGTKEAAKAPPAPQWKQPNYTIVHRGEISLGDAWNEREDTKRRLPKELVVRIELPNMNAASEADTLEITEKKIFLKSDKRSYYLDLELPFPVDDDAASAKFDKTKKVLTITVAVKPPHRPDLKAQKERMEKEREEFARQAKQQEDELQKEIAEEKAQKAEEERKAREEKEQKEKARKEEEEKRQKQLEELEKQMEQQRLKRQADEREAKMKAILEKNRKEKELKEKAAKSEQERKEKELQRRMAEQKEQEMLERALKEKESEIALKNRFIFEID</sequence>
<proteinExistence type="inferred from homology"/>
<accession>A0A7S4CW94</accession>
<comment type="similarity">
    <text evidence="1">Belongs to the PIH1 family.</text>
</comment>
<evidence type="ECO:0000256" key="2">
    <source>
        <dbReference type="SAM" id="MobiDB-lite"/>
    </source>
</evidence>
<name>A0A7S4CW94_9EUGL</name>
<dbReference type="InterPro" id="IPR012981">
    <property type="entry name" value="PIH1_N"/>
</dbReference>
<dbReference type="PANTHER" id="PTHR22997">
    <property type="entry name" value="PIH1 DOMAIN-CONTAINING PROTEIN 1"/>
    <property type="match status" value="1"/>
</dbReference>